<gene>
    <name evidence="3" type="ORF">OPKNFCMD_0874</name>
</gene>
<evidence type="ECO:0000256" key="2">
    <source>
        <dbReference type="SAM" id="Phobius"/>
    </source>
</evidence>
<dbReference type="EMBL" id="BPQH01000002">
    <property type="protein sequence ID" value="GJD48158.1"/>
    <property type="molecule type" value="Genomic_DNA"/>
</dbReference>
<evidence type="ECO:0008006" key="5">
    <source>
        <dbReference type="Google" id="ProtNLM"/>
    </source>
</evidence>
<evidence type="ECO:0000313" key="4">
    <source>
        <dbReference type="Proteomes" id="UP001055167"/>
    </source>
</evidence>
<keyword evidence="4" id="KW-1185">Reference proteome</keyword>
<feature type="compositionally biased region" description="Low complexity" evidence="1">
    <location>
        <begin position="107"/>
        <end position="122"/>
    </location>
</feature>
<dbReference type="PANTHER" id="PTHR30105">
    <property type="entry name" value="UNCHARACTERIZED YIBQ-RELATED"/>
    <property type="match status" value="1"/>
</dbReference>
<feature type="compositionally biased region" description="Polar residues" evidence="1">
    <location>
        <begin position="1"/>
        <end position="11"/>
    </location>
</feature>
<feature type="region of interest" description="Disordered" evidence="1">
    <location>
        <begin position="100"/>
        <end position="139"/>
    </location>
</feature>
<dbReference type="SUPFAM" id="SSF88713">
    <property type="entry name" value="Glycoside hydrolase/deacetylase"/>
    <property type="match status" value="1"/>
</dbReference>
<comment type="caution">
    <text evidence="3">The sequence shown here is derived from an EMBL/GenBank/DDBJ whole genome shotgun (WGS) entry which is preliminary data.</text>
</comment>
<feature type="region of interest" description="Disordered" evidence="1">
    <location>
        <begin position="1"/>
        <end position="26"/>
    </location>
</feature>
<evidence type="ECO:0000313" key="3">
    <source>
        <dbReference type="EMBL" id="GJD48158.1"/>
    </source>
</evidence>
<evidence type="ECO:0000256" key="1">
    <source>
        <dbReference type="SAM" id="MobiDB-lite"/>
    </source>
</evidence>
<feature type="transmembrane region" description="Helical" evidence="2">
    <location>
        <begin position="62"/>
        <end position="80"/>
    </location>
</feature>
<accession>A0ABQ4QS59</accession>
<name>A0ABQ4QS59_9HYPH</name>
<organism evidence="3 4">
    <name type="scientific">Methylobacterium crusticola</name>
    <dbReference type="NCBI Taxonomy" id="1697972"/>
    <lineage>
        <taxon>Bacteria</taxon>
        <taxon>Pseudomonadati</taxon>
        <taxon>Pseudomonadota</taxon>
        <taxon>Alphaproteobacteria</taxon>
        <taxon>Hyphomicrobiales</taxon>
        <taxon>Methylobacteriaceae</taxon>
        <taxon>Methylobacterium</taxon>
    </lineage>
</organism>
<protein>
    <recommendedName>
        <fullName evidence="5">Divergent polysaccharide deacetylase family protein</fullName>
    </recommendedName>
</protein>
<dbReference type="CDD" id="cd10936">
    <property type="entry name" value="CE4_DAC2"/>
    <property type="match status" value="1"/>
</dbReference>
<dbReference type="Gene3D" id="3.20.20.370">
    <property type="entry name" value="Glycoside hydrolase/deacetylase"/>
    <property type="match status" value="1"/>
</dbReference>
<keyword evidence="2" id="KW-1133">Transmembrane helix</keyword>
<dbReference type="Proteomes" id="UP001055167">
    <property type="component" value="Unassembled WGS sequence"/>
</dbReference>
<dbReference type="InterPro" id="IPR011330">
    <property type="entry name" value="Glyco_hydro/deAcase_b/a-brl"/>
</dbReference>
<keyword evidence="2" id="KW-0472">Membrane</keyword>
<dbReference type="Pfam" id="PF04748">
    <property type="entry name" value="Polysacc_deac_2"/>
    <property type="match status" value="1"/>
</dbReference>
<keyword evidence="2" id="KW-0812">Transmembrane</keyword>
<reference evidence="3" key="1">
    <citation type="journal article" date="2021" name="Front. Microbiol.">
        <title>Comprehensive Comparative Genomics and Phenotyping of Methylobacterium Species.</title>
        <authorList>
            <person name="Alessa O."/>
            <person name="Ogura Y."/>
            <person name="Fujitani Y."/>
            <person name="Takami H."/>
            <person name="Hayashi T."/>
            <person name="Sahin N."/>
            <person name="Tani A."/>
        </authorList>
    </citation>
    <scope>NUCLEOTIDE SEQUENCE</scope>
    <source>
        <strain evidence="3">KCTC 52305</strain>
    </source>
</reference>
<proteinExistence type="predicted"/>
<dbReference type="PANTHER" id="PTHR30105:SF2">
    <property type="entry name" value="DIVERGENT POLYSACCHARIDE DEACETYLASE SUPERFAMILY"/>
    <property type="match status" value="1"/>
</dbReference>
<sequence>MKARNAGSTTGAAGLSRAMTRSRDLQPVTLASDNILTRPLGLRDGAPSRAARRRAALRPGPILAGAAGAAVLALAGYLGLSDDPLGGEPHVLVPIEIRQPAPDRPEAGAPARGAGEGASRSAGEVERASGVAVTRPDGTAAPDSVVIRVPGAGPVQLAPAPDPRLVERGRYGTLPRIGPDGSRALDVYARPEAPGLERGGAPAGRVALLVAGLGIGQAATQDAVQKLPPAVTLAFAPYGADVLRAVARAREAGHEVMVQAPMEPFDYPDNDPGPQTLLAGARAADNIDRLGFVLGRVPGAVGVVNFMGARFTGEPAALDPVLREIGARGLGFLDDGSSPRSVAREAARKAKVPAARAEIVVDAVPRPDAIDRELARLEDAARRTGFALGSASALPLSIDRVARWSRDLEARGILLVPVSRALRTAP</sequence>
<dbReference type="InterPro" id="IPR006837">
    <property type="entry name" value="Divergent_DAC"/>
</dbReference>
<reference evidence="3" key="2">
    <citation type="submission" date="2021-08" db="EMBL/GenBank/DDBJ databases">
        <authorList>
            <person name="Tani A."/>
            <person name="Ola A."/>
            <person name="Ogura Y."/>
            <person name="Katsura K."/>
            <person name="Hayashi T."/>
        </authorList>
    </citation>
    <scope>NUCLEOTIDE SEQUENCE</scope>
    <source>
        <strain evidence="3">KCTC 52305</strain>
    </source>
</reference>